<dbReference type="EMBL" id="SHLI01000001">
    <property type="protein sequence ID" value="RZU99645.1"/>
    <property type="molecule type" value="Genomic_DNA"/>
</dbReference>
<dbReference type="PANTHER" id="PTHR46268">
    <property type="entry name" value="STRESS RESPONSE PROTEIN NHAX"/>
    <property type="match status" value="1"/>
</dbReference>
<dbReference type="OrthoDB" id="9804721at2"/>
<dbReference type="Gene3D" id="3.40.50.12370">
    <property type="match status" value="1"/>
</dbReference>
<comment type="caution">
    <text evidence="3">The sequence shown here is derived from an EMBL/GenBank/DDBJ whole genome shotgun (WGS) entry which is preliminary data.</text>
</comment>
<dbReference type="InterPro" id="IPR006016">
    <property type="entry name" value="UspA"/>
</dbReference>
<protein>
    <submittedName>
        <fullName evidence="3">Nucleotide-binding universal stress UspA family protein</fullName>
    </submittedName>
</protein>
<organism evidence="3 4">
    <name type="scientific">Spiribacter vilamensis</name>
    <dbReference type="NCBI Taxonomy" id="531306"/>
    <lineage>
        <taxon>Bacteria</taxon>
        <taxon>Pseudomonadati</taxon>
        <taxon>Pseudomonadota</taxon>
        <taxon>Gammaproteobacteria</taxon>
        <taxon>Chromatiales</taxon>
        <taxon>Ectothiorhodospiraceae</taxon>
        <taxon>Spiribacter</taxon>
    </lineage>
</organism>
<name>A0A4V6MHH2_9GAMM</name>
<evidence type="ECO:0000313" key="3">
    <source>
        <dbReference type="EMBL" id="RZU99645.1"/>
    </source>
</evidence>
<keyword evidence="4" id="KW-1185">Reference proteome</keyword>
<sequence>MIRSILLYLHKDGHEADHVAAAADLATAHGAHLTGLAVAEPLAAHAEYLPPEALDRYRDAWQIHNAGLETVFNEGVSHYALRTEWRSVEDLRVDRSTLDVIAQQARYSDLLMVGQIDPDRPADLVPSDLPGQAAVLAGRPVLAIPYAWKRRAIGHRVIIAWDGGRESARAVSDALPLLRRADEVQIAVIGTGPRGLTGPHGDLPGADIAAHLARHDIRVTATHQGSVDIPVADALLSAAADADADLLVMGAYGRSRFREMVMGGTTRRILSEMTLPVLLSH</sequence>
<dbReference type="PANTHER" id="PTHR46268:SF15">
    <property type="entry name" value="UNIVERSAL STRESS PROTEIN HP_0031"/>
    <property type="match status" value="1"/>
</dbReference>
<comment type="similarity">
    <text evidence="1">Belongs to the universal stress protein A family.</text>
</comment>
<evidence type="ECO:0000256" key="1">
    <source>
        <dbReference type="ARBA" id="ARBA00008791"/>
    </source>
</evidence>
<dbReference type="RefSeq" id="WP_130503858.1">
    <property type="nucleotide sequence ID" value="NZ_SHLI01000001.1"/>
</dbReference>
<reference evidence="3 4" key="1">
    <citation type="submission" date="2019-02" db="EMBL/GenBank/DDBJ databases">
        <title>Genomic Encyclopedia of Type Strains, Phase IV (KMG-IV): sequencing the most valuable type-strain genomes for metagenomic binning, comparative biology and taxonomic classification.</title>
        <authorList>
            <person name="Goeker M."/>
        </authorList>
    </citation>
    <scope>NUCLEOTIDE SEQUENCE [LARGE SCALE GENOMIC DNA]</scope>
    <source>
        <strain evidence="3 4">DSM 21056</strain>
    </source>
</reference>
<dbReference type="Proteomes" id="UP000292298">
    <property type="component" value="Unassembled WGS sequence"/>
</dbReference>
<gene>
    <name evidence="3" type="ORF">EV698_1940</name>
</gene>
<dbReference type="SUPFAM" id="SSF52402">
    <property type="entry name" value="Adenine nucleotide alpha hydrolases-like"/>
    <property type="match status" value="2"/>
</dbReference>
<accession>A0A4V6MHH2</accession>
<dbReference type="AlphaFoldDB" id="A0A4V6MHH2"/>
<evidence type="ECO:0000313" key="4">
    <source>
        <dbReference type="Proteomes" id="UP000292298"/>
    </source>
</evidence>
<evidence type="ECO:0000259" key="2">
    <source>
        <dbReference type="Pfam" id="PF00582"/>
    </source>
</evidence>
<proteinExistence type="inferred from homology"/>
<feature type="domain" description="UspA" evidence="2">
    <location>
        <begin position="155"/>
        <end position="279"/>
    </location>
</feature>
<dbReference type="PRINTS" id="PR01438">
    <property type="entry name" value="UNVRSLSTRESS"/>
</dbReference>
<dbReference type="Pfam" id="PF00582">
    <property type="entry name" value="Usp"/>
    <property type="match status" value="1"/>
</dbReference>
<dbReference type="InterPro" id="IPR006015">
    <property type="entry name" value="Universal_stress_UspA"/>
</dbReference>